<sequence>MVNPPPTVLALDYDGVLCDGMKEYFQTAWRAYCHLWQLTDPVPPIGLAEQFYRVRPLIATGWEMPLLLRALLTGYSETEMAQDWDQLAQQLLKQEGLSAAILAAEVDGIRDHWIASDPTSWLAEQYLYPGVAEQLTLWLNSIQVVIISTKEGRFIQQLLQQYDIDLSNLRIFGKEVKLPKHQILRQLKAEQPDAVFWFVEDRLKTLQVVEQLPDLEDVQLFLATWGYNTAAERAAIADDSRIRQISLEQFCRDFAEW</sequence>
<dbReference type="Pfam" id="PF00702">
    <property type="entry name" value="Hydrolase"/>
    <property type="match status" value="1"/>
</dbReference>
<reference evidence="1" key="1">
    <citation type="submission" date="2020-05" db="EMBL/GenBank/DDBJ databases">
        <authorList>
            <person name="Zhu T."/>
            <person name="Keshari N."/>
            <person name="Lu X."/>
        </authorList>
    </citation>
    <scope>NUCLEOTIDE SEQUENCE</scope>
    <source>
        <strain evidence="1">NK1-12</strain>
    </source>
</reference>
<accession>A0AA96WJ94</accession>
<dbReference type="SUPFAM" id="SSF56784">
    <property type="entry name" value="HAD-like"/>
    <property type="match status" value="1"/>
</dbReference>
<dbReference type="InterPro" id="IPR036412">
    <property type="entry name" value="HAD-like_sf"/>
</dbReference>
<dbReference type="GO" id="GO:0016787">
    <property type="term" value="F:hydrolase activity"/>
    <property type="evidence" value="ECO:0007669"/>
    <property type="project" value="UniProtKB-KW"/>
</dbReference>
<dbReference type="RefSeq" id="WP_316432393.1">
    <property type="nucleotide sequence ID" value="NZ_CP053586.1"/>
</dbReference>
<proteinExistence type="predicted"/>
<dbReference type="Gene3D" id="3.40.50.1000">
    <property type="entry name" value="HAD superfamily/HAD-like"/>
    <property type="match status" value="1"/>
</dbReference>
<protein>
    <submittedName>
        <fullName evidence="1">HAD family hydrolase</fullName>
    </submittedName>
</protein>
<name>A0AA96WJ94_9CYAN</name>
<gene>
    <name evidence="1" type="ORF">HJG54_27340</name>
</gene>
<evidence type="ECO:0000313" key="1">
    <source>
        <dbReference type="EMBL" id="WNZ26170.1"/>
    </source>
</evidence>
<dbReference type="EMBL" id="CP053586">
    <property type="protein sequence ID" value="WNZ26170.1"/>
    <property type="molecule type" value="Genomic_DNA"/>
</dbReference>
<dbReference type="InterPro" id="IPR023214">
    <property type="entry name" value="HAD_sf"/>
</dbReference>
<dbReference type="AlphaFoldDB" id="A0AA96WJ94"/>
<keyword evidence="1" id="KW-0378">Hydrolase</keyword>
<organism evidence="1">
    <name type="scientific">Leptolyngbya sp. NK1-12</name>
    <dbReference type="NCBI Taxonomy" id="2547451"/>
    <lineage>
        <taxon>Bacteria</taxon>
        <taxon>Bacillati</taxon>
        <taxon>Cyanobacteriota</taxon>
        <taxon>Cyanophyceae</taxon>
        <taxon>Leptolyngbyales</taxon>
        <taxon>Leptolyngbyaceae</taxon>
        <taxon>Leptolyngbya group</taxon>
        <taxon>Leptolyngbya</taxon>
    </lineage>
</organism>